<evidence type="ECO:0000313" key="7">
    <source>
        <dbReference type="Proteomes" id="UP000014760"/>
    </source>
</evidence>
<protein>
    <submittedName>
        <fullName evidence="5 6">Uncharacterized protein</fullName>
    </submittedName>
</protein>
<evidence type="ECO:0000313" key="5">
    <source>
        <dbReference type="EMBL" id="ELU10357.1"/>
    </source>
</evidence>
<dbReference type="InterPro" id="IPR004875">
    <property type="entry name" value="DDE_SF_endonuclease_dom"/>
</dbReference>
<evidence type="ECO:0000256" key="2">
    <source>
        <dbReference type="SAM" id="MobiDB-lite"/>
    </source>
</evidence>
<dbReference type="GO" id="GO:0003676">
    <property type="term" value="F:nucleic acid binding"/>
    <property type="evidence" value="ECO:0007669"/>
    <property type="project" value="InterPro"/>
</dbReference>
<dbReference type="EMBL" id="KB297588">
    <property type="protein sequence ID" value="ELU10357.1"/>
    <property type="molecule type" value="Genomic_DNA"/>
</dbReference>
<sequence length="874" mass="98845">MAFMTVNRVKGPKFEPYSALPGVTAASISLIKCLLWIHNSARSDITLETIKKSKDLSICSVHFETVAYNCPTDIANFRLLPTTYPTLIYSPHTPSRLENKRLAPKERLPLPPKKKKCSTPPEQQPEVLQEAELPKEPLATAAPTISQSPQKSQASLIKENENLKASLEKAKLELKLEKQKSYQLSRKVLRLQLKTARQEVAELELRKKVEDLKENLVASMVADLPRIHQALYKLLLKGKRKIADWKKEPEILELCLSILFQSPSAYATFRQSGFLLPHPSTLRKQCSKLLNGIGICPRLIKMIKVRCLTLTDEEKIVTLSLDGMTLTKGLSYTKHNDKLTGYCKFINFRGSPQSSYCTRVRSQLGLQHDQPALCILEVYRPHHVENVVSLFGEHNIRLVYLPPNCTGELQPLDLSGNADFKSVLKAQFVEWYADMVASSAISIFAVDRDREHSKIKFHAKINEFTASFFSILFDGSQARKTKSEKELVLVRLVRDKEVLHLVVALQNVDAYGDANAENVKAAIDDAFLKKLGMTADNYKNSCVGATADGDYVNFGRNTGVLTRMKEERPWLLAVHCASHRFELAMKESIHAQTDFKARDQLSLCNKPSVQVAMKKTSLSEQQNRNRKQKTIINENTVKHMKAKLDDRFMKELKDPLYKNMMWVDPANWTTTPEELEAMDKMVQHFEAPLQAAGFKKDRLKAEWCSMKTTYKLSSFPRRWGRPIPAEGQFASQHPEASSCKYVDCGVGEEEKTMNFQMQKLILKYLDKASFFSILFDGSQARKTKSEKELVLVRLVRDKEVLHLVVALQNVDAYGDANAENVKTAIDDAFLKKLGMTADNYKNSCVGATADGAYVNFGRKTGVLTRMKEERPSNT</sequence>
<reference evidence="7" key="1">
    <citation type="submission" date="2012-12" db="EMBL/GenBank/DDBJ databases">
        <authorList>
            <person name="Hellsten U."/>
            <person name="Grimwood J."/>
            <person name="Chapman J.A."/>
            <person name="Shapiro H."/>
            <person name="Aerts A."/>
            <person name="Otillar R.P."/>
            <person name="Terry A.Y."/>
            <person name="Boore J.L."/>
            <person name="Simakov O."/>
            <person name="Marletaz F."/>
            <person name="Cho S.-J."/>
            <person name="Edsinger-Gonzales E."/>
            <person name="Havlak P."/>
            <person name="Kuo D.-H."/>
            <person name="Larsson T."/>
            <person name="Lv J."/>
            <person name="Arendt D."/>
            <person name="Savage R."/>
            <person name="Osoegawa K."/>
            <person name="de Jong P."/>
            <person name="Lindberg D.R."/>
            <person name="Seaver E.C."/>
            <person name="Weisblat D.A."/>
            <person name="Putnam N.H."/>
            <person name="Grigoriev I.V."/>
            <person name="Rokhsar D.S."/>
        </authorList>
    </citation>
    <scope>NUCLEOTIDE SEQUENCE</scope>
    <source>
        <strain evidence="7">I ESC-2004</strain>
    </source>
</reference>
<feature type="non-terminal residue" evidence="5">
    <location>
        <position position="874"/>
    </location>
</feature>
<feature type="region of interest" description="Disordered" evidence="2">
    <location>
        <begin position="95"/>
        <end position="127"/>
    </location>
</feature>
<feature type="coiled-coil region" evidence="1">
    <location>
        <begin position="153"/>
        <end position="213"/>
    </location>
</feature>
<dbReference type="AlphaFoldDB" id="R7UVR7"/>
<organism evidence="5">
    <name type="scientific">Capitella teleta</name>
    <name type="common">Polychaete worm</name>
    <dbReference type="NCBI Taxonomy" id="283909"/>
    <lineage>
        <taxon>Eukaryota</taxon>
        <taxon>Metazoa</taxon>
        <taxon>Spiralia</taxon>
        <taxon>Lophotrochozoa</taxon>
        <taxon>Annelida</taxon>
        <taxon>Polychaeta</taxon>
        <taxon>Sedentaria</taxon>
        <taxon>Scolecida</taxon>
        <taxon>Capitellidae</taxon>
        <taxon>Capitella</taxon>
    </lineage>
</organism>
<feature type="domain" description="Transposable element P transposase-like RNase H" evidence="4">
    <location>
        <begin position="294"/>
        <end position="345"/>
    </location>
</feature>
<dbReference type="InterPro" id="IPR048365">
    <property type="entry name" value="TNP-like_RNaseH_N"/>
</dbReference>
<dbReference type="PANTHER" id="PTHR46880:SF5">
    <property type="entry name" value="DUF4371 DOMAIN-CONTAINING PROTEIN"/>
    <property type="match status" value="1"/>
</dbReference>
<evidence type="ECO:0000256" key="1">
    <source>
        <dbReference type="SAM" id="Coils"/>
    </source>
</evidence>
<evidence type="ECO:0000313" key="6">
    <source>
        <dbReference type="EnsemblMetazoa" id="CapteP193256"/>
    </source>
</evidence>
<evidence type="ECO:0000259" key="4">
    <source>
        <dbReference type="Pfam" id="PF21787"/>
    </source>
</evidence>
<reference evidence="5 7" key="2">
    <citation type="journal article" date="2013" name="Nature">
        <title>Insights into bilaterian evolution from three spiralian genomes.</title>
        <authorList>
            <person name="Simakov O."/>
            <person name="Marletaz F."/>
            <person name="Cho S.J."/>
            <person name="Edsinger-Gonzales E."/>
            <person name="Havlak P."/>
            <person name="Hellsten U."/>
            <person name="Kuo D.H."/>
            <person name="Larsson T."/>
            <person name="Lv J."/>
            <person name="Arendt D."/>
            <person name="Savage R."/>
            <person name="Osoegawa K."/>
            <person name="de Jong P."/>
            <person name="Grimwood J."/>
            <person name="Chapman J.A."/>
            <person name="Shapiro H."/>
            <person name="Aerts A."/>
            <person name="Otillar R.P."/>
            <person name="Terry A.Y."/>
            <person name="Boore J.L."/>
            <person name="Grigoriev I.V."/>
            <person name="Lindberg D.R."/>
            <person name="Seaver E.C."/>
            <person name="Weisblat D.A."/>
            <person name="Putnam N.H."/>
            <person name="Rokhsar D.S."/>
        </authorList>
    </citation>
    <scope>NUCLEOTIDE SEQUENCE</scope>
    <source>
        <strain evidence="5 7">I ESC-2004</strain>
    </source>
</reference>
<evidence type="ECO:0000259" key="3">
    <source>
        <dbReference type="Pfam" id="PF03184"/>
    </source>
</evidence>
<dbReference type="Pfam" id="PF21787">
    <property type="entry name" value="TNP-like_RNaseH_N"/>
    <property type="match status" value="1"/>
</dbReference>
<dbReference type="HOGENOM" id="CLU_328900_0_0_1"/>
<reference evidence="6" key="3">
    <citation type="submission" date="2015-06" db="UniProtKB">
        <authorList>
            <consortium name="EnsemblMetazoa"/>
        </authorList>
    </citation>
    <scope>IDENTIFICATION</scope>
</reference>
<dbReference type="Pfam" id="PF03184">
    <property type="entry name" value="DDE_1"/>
    <property type="match status" value="1"/>
</dbReference>
<name>R7UVR7_CAPTE</name>
<dbReference type="EMBL" id="AMQN01020718">
    <property type="status" value="NOT_ANNOTATED_CDS"/>
    <property type="molecule type" value="Genomic_DNA"/>
</dbReference>
<gene>
    <name evidence="5" type="ORF">CAPTEDRAFT_193256</name>
</gene>
<keyword evidence="1" id="KW-0175">Coiled coil</keyword>
<feature type="domain" description="DDE-1" evidence="3">
    <location>
        <begin position="366"/>
        <end position="433"/>
    </location>
</feature>
<feature type="compositionally biased region" description="Basic and acidic residues" evidence="2">
    <location>
        <begin position="95"/>
        <end position="108"/>
    </location>
</feature>
<proteinExistence type="predicted"/>
<dbReference type="EnsemblMetazoa" id="CapteT193256">
    <property type="protein sequence ID" value="CapteP193256"/>
    <property type="gene ID" value="CapteG193256"/>
</dbReference>
<dbReference type="Proteomes" id="UP000014760">
    <property type="component" value="Unassembled WGS sequence"/>
</dbReference>
<dbReference type="EMBL" id="AMQN01020717">
    <property type="status" value="NOT_ANNOTATED_CDS"/>
    <property type="molecule type" value="Genomic_DNA"/>
</dbReference>
<keyword evidence="7" id="KW-1185">Reference proteome</keyword>
<accession>R7UVR7</accession>
<dbReference type="PANTHER" id="PTHR46880">
    <property type="entry name" value="RAS-ASSOCIATING DOMAIN-CONTAINING PROTEIN"/>
    <property type="match status" value="1"/>
</dbReference>